<dbReference type="EMBL" id="ML014144">
    <property type="protein sequence ID" value="RKP02384.1"/>
    <property type="molecule type" value="Genomic_DNA"/>
</dbReference>
<dbReference type="AlphaFoldDB" id="A0A4P9WYC2"/>
<feature type="region of interest" description="Disordered" evidence="1">
    <location>
        <begin position="334"/>
        <end position="368"/>
    </location>
</feature>
<feature type="compositionally biased region" description="Acidic residues" evidence="1">
    <location>
        <begin position="106"/>
        <end position="121"/>
    </location>
</feature>
<evidence type="ECO:0000313" key="4">
    <source>
        <dbReference type="Proteomes" id="UP000268535"/>
    </source>
</evidence>
<feature type="region of interest" description="Disordered" evidence="1">
    <location>
        <begin position="544"/>
        <end position="625"/>
    </location>
</feature>
<keyword evidence="5" id="KW-1185">Reference proteome</keyword>
<gene>
    <name evidence="2" type="ORF">CAUPRSCDRAFT_10624</name>
    <name evidence="3" type="ORF">CXG81DRAFT_17911</name>
</gene>
<reference evidence="2" key="3">
    <citation type="submission" date="2018-08" db="EMBL/GenBank/DDBJ databases">
        <title>Leveraging single-cell genomics to expand the Fungal Tree of Life.</title>
        <authorList>
            <consortium name="DOE Joint Genome Institute"/>
            <person name="Ahrendt S.R."/>
            <person name="Quandt C.A."/>
            <person name="Ciobanu D."/>
            <person name="Clum A."/>
            <person name="Salamov A."/>
            <person name="Andreopoulos B."/>
            <person name="Cheng J.-F."/>
            <person name="Woyke T."/>
            <person name="Pelin A."/>
            <person name="Henrissat B."/>
            <person name="Reynolds N."/>
            <person name="Benny G.L."/>
            <person name="Smith M.E."/>
            <person name="James T.Y."/>
            <person name="Grigoriev I.V."/>
        </authorList>
    </citation>
    <scope>NUCLEOTIDE SEQUENCE</scope>
    <source>
        <strain evidence="2">ATCC 52028</strain>
    </source>
</reference>
<dbReference type="Proteomes" id="UP000268535">
    <property type="component" value="Unassembled WGS sequence"/>
</dbReference>
<evidence type="ECO:0000313" key="5">
    <source>
        <dbReference type="Proteomes" id="UP000274922"/>
    </source>
</evidence>
<name>A0A4P9WYC2_9FUNG</name>
<organism evidence="2 4">
    <name type="scientific">Caulochytrium protostelioides</name>
    <dbReference type="NCBI Taxonomy" id="1555241"/>
    <lineage>
        <taxon>Eukaryota</taxon>
        <taxon>Fungi</taxon>
        <taxon>Fungi incertae sedis</taxon>
        <taxon>Chytridiomycota</taxon>
        <taxon>Chytridiomycota incertae sedis</taxon>
        <taxon>Chytridiomycetes</taxon>
        <taxon>Caulochytriales</taxon>
        <taxon>Caulochytriaceae</taxon>
        <taxon>Caulochytrium</taxon>
    </lineage>
</organism>
<feature type="region of interest" description="Disordered" evidence="1">
    <location>
        <begin position="445"/>
        <end position="516"/>
    </location>
</feature>
<reference evidence="3" key="2">
    <citation type="submission" date="2018-04" db="EMBL/GenBank/DDBJ databases">
        <title>Leveraging single-cell genomics to expand the Fungal Tree of Life.</title>
        <authorList>
            <consortium name="DOE Joint Genome Institute"/>
            <person name="Ahrendt S.R."/>
            <person name="Quandt C.A."/>
            <person name="Ciobanu D."/>
            <person name="Clum A."/>
            <person name="Salamov A."/>
            <person name="Andreopoulos B."/>
            <person name="Cheng J.-F."/>
            <person name="Woyke T."/>
            <person name="Pelin A."/>
            <person name="Henrissat B."/>
            <person name="Benny G.L."/>
            <person name="Smith M.E."/>
            <person name="James T.Y."/>
            <person name="Grigoriev I.V."/>
        </authorList>
    </citation>
    <scope>NUCLEOTIDE SEQUENCE</scope>
    <source>
        <strain evidence="3">ATCC 52028</strain>
    </source>
</reference>
<dbReference type="Proteomes" id="UP000274922">
    <property type="component" value="Unassembled WGS sequence"/>
</dbReference>
<feature type="region of interest" description="Disordered" evidence="1">
    <location>
        <begin position="392"/>
        <end position="423"/>
    </location>
</feature>
<evidence type="ECO:0000256" key="1">
    <source>
        <dbReference type="SAM" id="MobiDB-lite"/>
    </source>
</evidence>
<sequence>MSDYPATGDDLKKQAELKRIDKLEPVLPPHVHSNPQSLPLPLQHLYRHQRHHDRLYQAAALGAATARRLTATETTMTRAFLEQWHWKQISQFVDRLNTLKTPVVTADEDSTASSDETDSIPDSDQIAARATSKTRTQVVADSETFGDSPELLTSTSPRLMRRATSVLSMLEPEAIRHSRQEVYQAVMAATRDDAKQVSMSFKGALLLGRILRQTVHVGTKASWQQSKLLVKQVFTRSPKKSTVLTAEETKTLKLLHVLQSVKDEVDREQVQPDEQLLERWSDVIEAQRLAMIPQAPPPPPPPPPPPLPPMNLPGTAMRGGSNVAMVRPTSHHVACPSASEHAGPHRGIQLPDVTVGGLSPSREPRDKLAPAGLAAGQFPEGLQQEISKRFGQLRPTRVPKSPGGTPQRVASSSDRLSPARNGPELEQAIWEGVRRKFMQVKALASCEEDEPTSDVSEWVDPRDAAPVMDPPVTLREAPGPRVSLRPLSQGKPVAKSDLHRRRPTPTMPIPAPFRPSRLDRQTALPATVADASAGTTAVATAAPAPAELNSIPRRASPSTAGETTRAPGRSNHMAWTEAAQRLRRETVVQPKPRRSISVDLLSSSALAPRTKDPMGRSTSASGTRAVALASGESSATPLAIQTVPGSVVTVPLPLDYAQLHTAPAAEARRHNVS</sequence>
<feature type="region of interest" description="Disordered" evidence="1">
    <location>
        <begin position="106"/>
        <end position="132"/>
    </location>
</feature>
<reference evidence="4 5" key="1">
    <citation type="journal article" date="2018" name="Nat. Microbiol.">
        <title>Leveraging single-cell genomics to expand the fungal tree of life.</title>
        <authorList>
            <person name="Ahrendt S.R."/>
            <person name="Quandt C.A."/>
            <person name="Ciobanu D."/>
            <person name="Clum A."/>
            <person name="Salamov A."/>
            <person name="Andreopoulos B."/>
            <person name="Cheng J.F."/>
            <person name="Woyke T."/>
            <person name="Pelin A."/>
            <person name="Henrissat B."/>
            <person name="Reynolds N.K."/>
            <person name="Benny G.L."/>
            <person name="Smith M.E."/>
            <person name="James T.Y."/>
            <person name="Grigoriev I.V."/>
        </authorList>
    </citation>
    <scope>NUCLEOTIDE SEQUENCE [LARGE SCALE GENOMIC DNA]</scope>
    <source>
        <strain evidence="4 5">ATCC 52028</strain>
    </source>
</reference>
<dbReference type="EMBL" id="ML009183">
    <property type="protein sequence ID" value="RKO97722.1"/>
    <property type="molecule type" value="Genomic_DNA"/>
</dbReference>
<evidence type="ECO:0000313" key="3">
    <source>
        <dbReference type="EMBL" id="RKP02384.1"/>
    </source>
</evidence>
<proteinExistence type="predicted"/>
<evidence type="ECO:0000313" key="2">
    <source>
        <dbReference type="EMBL" id="RKO97722.1"/>
    </source>
</evidence>
<protein>
    <submittedName>
        <fullName evidence="2">Uncharacterized protein</fullName>
    </submittedName>
</protein>
<accession>A0A4P9WYC2</accession>